<dbReference type="Proteomes" id="UP000824120">
    <property type="component" value="Chromosome 7"/>
</dbReference>
<comment type="caution">
    <text evidence="2">The sequence shown here is derived from an EMBL/GenBank/DDBJ whole genome shotgun (WGS) entry which is preliminary data.</text>
</comment>
<evidence type="ECO:0000313" key="3">
    <source>
        <dbReference type="Proteomes" id="UP000824120"/>
    </source>
</evidence>
<evidence type="ECO:0000256" key="1">
    <source>
        <dbReference type="SAM" id="MobiDB-lite"/>
    </source>
</evidence>
<accession>A0A9J5Y4K4</accession>
<sequence>MDARAIVDDIKIIKRERERETQRERENWLLENLFFLQFLDVHKIESSGTLSPFDCPQFAKDAFPQPLVDHFPFEQRESGGPPSSLGCPQLIERSEGIAD</sequence>
<dbReference type="AlphaFoldDB" id="A0A9J5Y4K4"/>
<evidence type="ECO:0000313" key="2">
    <source>
        <dbReference type="EMBL" id="KAG5594922.1"/>
    </source>
</evidence>
<proteinExistence type="predicted"/>
<organism evidence="2 3">
    <name type="scientific">Solanum commersonii</name>
    <name type="common">Commerson's wild potato</name>
    <name type="synonym">Commerson's nightshade</name>
    <dbReference type="NCBI Taxonomy" id="4109"/>
    <lineage>
        <taxon>Eukaryota</taxon>
        <taxon>Viridiplantae</taxon>
        <taxon>Streptophyta</taxon>
        <taxon>Embryophyta</taxon>
        <taxon>Tracheophyta</taxon>
        <taxon>Spermatophyta</taxon>
        <taxon>Magnoliopsida</taxon>
        <taxon>eudicotyledons</taxon>
        <taxon>Gunneridae</taxon>
        <taxon>Pentapetalae</taxon>
        <taxon>asterids</taxon>
        <taxon>lamiids</taxon>
        <taxon>Solanales</taxon>
        <taxon>Solanaceae</taxon>
        <taxon>Solanoideae</taxon>
        <taxon>Solaneae</taxon>
        <taxon>Solanum</taxon>
    </lineage>
</organism>
<feature type="region of interest" description="Disordered" evidence="1">
    <location>
        <begin position="72"/>
        <end position="99"/>
    </location>
</feature>
<dbReference type="EMBL" id="JACXVP010000007">
    <property type="protein sequence ID" value="KAG5594922.1"/>
    <property type="molecule type" value="Genomic_DNA"/>
</dbReference>
<keyword evidence="3" id="KW-1185">Reference proteome</keyword>
<gene>
    <name evidence="2" type="ORF">H5410_036154</name>
</gene>
<protein>
    <submittedName>
        <fullName evidence="2">Uncharacterized protein</fullName>
    </submittedName>
</protein>
<name>A0A9J5Y4K4_SOLCO</name>
<reference evidence="2 3" key="1">
    <citation type="submission" date="2020-09" db="EMBL/GenBank/DDBJ databases">
        <title>De no assembly of potato wild relative species, Solanum commersonii.</title>
        <authorList>
            <person name="Cho K."/>
        </authorList>
    </citation>
    <scope>NUCLEOTIDE SEQUENCE [LARGE SCALE GENOMIC DNA]</scope>
    <source>
        <strain evidence="2">LZ3.2</strain>
        <tissue evidence="2">Leaf</tissue>
    </source>
</reference>